<dbReference type="Gene3D" id="1.10.510.10">
    <property type="entry name" value="Transferase(Phosphotransferase) domain 1"/>
    <property type="match status" value="1"/>
</dbReference>
<comment type="caution">
    <text evidence="2">The sequence shown here is derived from an EMBL/GenBank/DDBJ whole genome shotgun (WGS) entry which is preliminary data.</text>
</comment>
<dbReference type="AlphaFoldDB" id="A0A8H3WV09"/>
<organism evidence="2 3">
    <name type="scientific">Gigaspora margarita</name>
    <dbReference type="NCBI Taxonomy" id="4874"/>
    <lineage>
        <taxon>Eukaryota</taxon>
        <taxon>Fungi</taxon>
        <taxon>Fungi incertae sedis</taxon>
        <taxon>Mucoromycota</taxon>
        <taxon>Glomeromycotina</taxon>
        <taxon>Glomeromycetes</taxon>
        <taxon>Diversisporales</taxon>
        <taxon>Gigasporaceae</taxon>
        <taxon>Gigaspora</taxon>
    </lineage>
</organism>
<feature type="domain" description="Protein kinase" evidence="1">
    <location>
        <begin position="1"/>
        <end position="258"/>
    </location>
</feature>
<name>A0A8H3WV09_GIGMA</name>
<dbReference type="GO" id="GO:0005524">
    <property type="term" value="F:ATP binding"/>
    <property type="evidence" value="ECO:0007669"/>
    <property type="project" value="InterPro"/>
</dbReference>
<dbReference type="InterPro" id="IPR000719">
    <property type="entry name" value="Prot_kinase_dom"/>
</dbReference>
<gene>
    <name evidence="2" type="ORF">F8M41_018659</name>
</gene>
<evidence type="ECO:0000259" key="1">
    <source>
        <dbReference type="PROSITE" id="PS50011"/>
    </source>
</evidence>
<dbReference type="OrthoDB" id="2393889at2759"/>
<dbReference type="GO" id="GO:0004672">
    <property type="term" value="F:protein kinase activity"/>
    <property type="evidence" value="ECO:0007669"/>
    <property type="project" value="InterPro"/>
</dbReference>
<dbReference type="SUPFAM" id="SSF56112">
    <property type="entry name" value="Protein kinase-like (PK-like)"/>
    <property type="match status" value="1"/>
</dbReference>
<protein>
    <submittedName>
        <fullName evidence="2">Kinase-like protein</fullName>
    </submittedName>
</protein>
<keyword evidence="2" id="KW-0418">Kinase</keyword>
<dbReference type="Pfam" id="PF07714">
    <property type="entry name" value="PK_Tyr_Ser-Thr"/>
    <property type="match status" value="1"/>
</dbReference>
<dbReference type="InterPro" id="IPR001245">
    <property type="entry name" value="Ser-Thr/Tyr_kinase_cat_dom"/>
</dbReference>
<keyword evidence="2" id="KW-0808">Transferase</keyword>
<dbReference type="PROSITE" id="PS50011">
    <property type="entry name" value="PROTEIN_KINASE_DOM"/>
    <property type="match status" value="1"/>
</dbReference>
<sequence length="889" mass="104245">MANHQKKQKITISKYKFYSNQFESIYDVESVTVKSLKYDLIVYHENSLEIFGFTNKNRSYSIVYELDNYDYLSNYLRRHSLITWKDIITLLCLTFDGLKYLYNNNVDHFILDPKNIIMHNLIPKITNIEMSKDNTEVETSKDNAEVEKDEHKSLINYQKSGTYYVGNDKDNKIELLNIYSLGIFLWEISSGIETFHENYDISLTIRINKVARKSFINRKSLKYIDLCKLFSHDGYDKRLIWHKIAEELENISCDKKYIKNPKQVNDHTRLDKKFLILPDFHSLEGVESKKQIGMFFQLNKGRNRDGYNFISAKKEIFENIEIKSEKLEFIPTVYFAKINAEPWGFLNNLNLSTRFDNDDSNIIKILFPIRTLEHSGNLKVDLVRELKDALKISDINEKRDKLKRILYENGKIVITKFIIGGAITIDCSKVDVKSIERLQAYLYWAIKYAKGEAQPVFELTSLDNFPSFETFPSRPMKIAKDLYFWLKDVYDSEDVTIISYESYKPSYELLDDKLRQEIFDCFDYKPTNQILPKLIPQLPAEYKQKNFSEWISKSSLLLRVNELIEKLSLQCGIFLRNKKLGYGKKSTFKFLKEPETTLMKNTTISFINSKNQQITYPLPTINKFKSTETSYHITPLNYNYSEKICFQIKYHIAKISLDSSNISFENCYSQILPKTIYIGGTLTKIYDDCDIPDIPNLPSKFSKEILPEQIEQFLIELGKNNNIDTTSFISNDGKVINQNQINDWLKQILYNPEHWEIISFEDWKPTYQMLSQLRDDVKFISENEYQMVFNGENSLNYGDQNSIAIKYPHPLIDDNCQIYGYIAKKYSDNLDESWERIPAAITFDQANRYGCNVIIHQNNNLNALLKRLIYMVSQSVTDISYSAFCLGII</sequence>
<keyword evidence="3" id="KW-1185">Reference proteome</keyword>
<dbReference type="InterPro" id="IPR011009">
    <property type="entry name" value="Kinase-like_dom_sf"/>
</dbReference>
<dbReference type="EMBL" id="WTPW01004586">
    <property type="protein sequence ID" value="KAF0332901.1"/>
    <property type="molecule type" value="Genomic_DNA"/>
</dbReference>
<dbReference type="Proteomes" id="UP000439903">
    <property type="component" value="Unassembled WGS sequence"/>
</dbReference>
<evidence type="ECO:0000313" key="3">
    <source>
        <dbReference type="Proteomes" id="UP000439903"/>
    </source>
</evidence>
<reference evidence="2 3" key="1">
    <citation type="journal article" date="2019" name="Environ. Microbiol.">
        <title>At the nexus of three kingdoms: the genome of the mycorrhizal fungus Gigaspora margarita provides insights into plant, endobacterial and fungal interactions.</title>
        <authorList>
            <person name="Venice F."/>
            <person name="Ghignone S."/>
            <person name="Salvioli di Fossalunga A."/>
            <person name="Amselem J."/>
            <person name="Novero M."/>
            <person name="Xianan X."/>
            <person name="Sedzielewska Toro K."/>
            <person name="Morin E."/>
            <person name="Lipzen A."/>
            <person name="Grigoriev I.V."/>
            <person name="Henrissat B."/>
            <person name="Martin F.M."/>
            <person name="Bonfante P."/>
        </authorList>
    </citation>
    <scope>NUCLEOTIDE SEQUENCE [LARGE SCALE GENOMIC DNA]</scope>
    <source>
        <strain evidence="2 3">BEG34</strain>
    </source>
</reference>
<proteinExistence type="predicted"/>
<evidence type="ECO:0000313" key="2">
    <source>
        <dbReference type="EMBL" id="KAF0332901.1"/>
    </source>
</evidence>
<accession>A0A8H3WV09</accession>